<sequence length="120" mass="13017">MDTNTNISKSPNVLGERKFYYAVLQKAGILGPRWLSTSWAVSGERRGGPQACCPAPPAIHCDVKDSATWRHFWQPPHERGNHPNNNLLPTLGVNCFGWGKLAKKEGGGGREAAGHPSVCV</sequence>
<evidence type="ECO:0000313" key="2">
    <source>
        <dbReference type="Proteomes" id="UP001519460"/>
    </source>
</evidence>
<name>A0ABD0K8B1_9CAEN</name>
<protein>
    <submittedName>
        <fullName evidence="1">Uncharacterized protein</fullName>
    </submittedName>
</protein>
<dbReference type="Proteomes" id="UP001519460">
    <property type="component" value="Unassembled WGS sequence"/>
</dbReference>
<gene>
    <name evidence="1" type="ORF">BaRGS_00025472</name>
</gene>
<keyword evidence="2" id="KW-1185">Reference proteome</keyword>
<dbReference type="AlphaFoldDB" id="A0ABD0K8B1"/>
<organism evidence="1 2">
    <name type="scientific">Batillaria attramentaria</name>
    <dbReference type="NCBI Taxonomy" id="370345"/>
    <lineage>
        <taxon>Eukaryota</taxon>
        <taxon>Metazoa</taxon>
        <taxon>Spiralia</taxon>
        <taxon>Lophotrochozoa</taxon>
        <taxon>Mollusca</taxon>
        <taxon>Gastropoda</taxon>
        <taxon>Caenogastropoda</taxon>
        <taxon>Sorbeoconcha</taxon>
        <taxon>Cerithioidea</taxon>
        <taxon>Batillariidae</taxon>
        <taxon>Batillaria</taxon>
    </lineage>
</organism>
<comment type="caution">
    <text evidence="1">The sequence shown here is derived from an EMBL/GenBank/DDBJ whole genome shotgun (WGS) entry which is preliminary data.</text>
</comment>
<proteinExistence type="predicted"/>
<evidence type="ECO:0000313" key="1">
    <source>
        <dbReference type="EMBL" id="KAK7483305.1"/>
    </source>
</evidence>
<reference evidence="1 2" key="1">
    <citation type="journal article" date="2023" name="Sci. Data">
        <title>Genome assembly of the Korean intertidal mud-creeper Batillaria attramentaria.</title>
        <authorList>
            <person name="Patra A.K."/>
            <person name="Ho P.T."/>
            <person name="Jun S."/>
            <person name="Lee S.J."/>
            <person name="Kim Y."/>
            <person name="Won Y.J."/>
        </authorList>
    </citation>
    <scope>NUCLEOTIDE SEQUENCE [LARGE SCALE GENOMIC DNA]</scope>
    <source>
        <strain evidence="1">Wonlab-2016</strain>
    </source>
</reference>
<accession>A0ABD0K8B1</accession>
<dbReference type="EMBL" id="JACVVK020000229">
    <property type="protein sequence ID" value="KAK7483305.1"/>
    <property type="molecule type" value="Genomic_DNA"/>
</dbReference>